<organism evidence="1 2">
    <name type="scientific">Durusdinium trenchii</name>
    <dbReference type="NCBI Taxonomy" id="1381693"/>
    <lineage>
        <taxon>Eukaryota</taxon>
        <taxon>Sar</taxon>
        <taxon>Alveolata</taxon>
        <taxon>Dinophyceae</taxon>
        <taxon>Suessiales</taxon>
        <taxon>Symbiodiniaceae</taxon>
        <taxon>Durusdinium</taxon>
    </lineage>
</organism>
<proteinExistence type="predicted"/>
<gene>
    <name evidence="1" type="ORF">CCMP2556_LOCUS13707</name>
</gene>
<protein>
    <submittedName>
        <fullName evidence="1">Uncharacterized protein</fullName>
    </submittedName>
</protein>
<evidence type="ECO:0000313" key="2">
    <source>
        <dbReference type="Proteomes" id="UP001642484"/>
    </source>
</evidence>
<comment type="caution">
    <text evidence="1">The sequence shown here is derived from an EMBL/GenBank/DDBJ whole genome shotgun (WGS) entry which is preliminary data.</text>
</comment>
<name>A0ABP0JZ43_9DINO</name>
<accession>A0ABP0JZ43</accession>
<dbReference type="EMBL" id="CAXAMN010006891">
    <property type="protein sequence ID" value="CAK9019566.1"/>
    <property type="molecule type" value="Genomic_DNA"/>
</dbReference>
<reference evidence="1 2" key="1">
    <citation type="submission" date="2024-02" db="EMBL/GenBank/DDBJ databases">
        <authorList>
            <person name="Chen Y."/>
            <person name="Shah S."/>
            <person name="Dougan E. K."/>
            <person name="Thang M."/>
            <person name="Chan C."/>
        </authorList>
    </citation>
    <scope>NUCLEOTIDE SEQUENCE [LARGE SCALE GENOMIC DNA]</scope>
</reference>
<sequence length="135" mass="15427">MESLRYEEHGTCLRGLLAEGILDEEGAEEYLREVHAIDYSDGAFSGEREGFRQNEHKLFVPGELEQLLFVFFLLRPIVARPGQWIIRSLSWVSSRVAPGEFLGAGRNEVQYSTLPGIPRIALMIFKQRTIVSWTE</sequence>
<evidence type="ECO:0000313" key="1">
    <source>
        <dbReference type="EMBL" id="CAK9019566.1"/>
    </source>
</evidence>
<dbReference type="Proteomes" id="UP001642484">
    <property type="component" value="Unassembled WGS sequence"/>
</dbReference>
<keyword evidence="2" id="KW-1185">Reference proteome</keyword>